<dbReference type="PANTHER" id="PTHR31827:SF1">
    <property type="entry name" value="EMB|CAB89363.1"/>
    <property type="match status" value="1"/>
</dbReference>
<organism evidence="1 2">
    <name type="scientific">Aphanomyces euteiches</name>
    <dbReference type="NCBI Taxonomy" id="100861"/>
    <lineage>
        <taxon>Eukaryota</taxon>
        <taxon>Sar</taxon>
        <taxon>Stramenopiles</taxon>
        <taxon>Oomycota</taxon>
        <taxon>Saprolegniomycetes</taxon>
        <taxon>Saprolegniales</taxon>
        <taxon>Verrucalvaceae</taxon>
        <taxon>Aphanomyces</taxon>
    </lineage>
</organism>
<accession>A0A6G0XDX2</accession>
<comment type="caution">
    <text evidence="1">The sequence shown here is derived from an EMBL/GenBank/DDBJ whole genome shotgun (WGS) entry which is preliminary data.</text>
</comment>
<dbReference type="VEuPathDB" id="FungiDB:AeMF1_014642"/>
<proteinExistence type="predicted"/>
<evidence type="ECO:0000313" key="2">
    <source>
        <dbReference type="Proteomes" id="UP000481153"/>
    </source>
</evidence>
<sequence length="195" mass="22150">MTKCFFNDCESPVLPGSWKCYIHRRRGRCLVDNCAHQVYARRLCVRHGGRSQCQHENCTMNQRVGNFCWRHATTKLKKTCSHPGCGKQAHARGKCVRHGGGRLCKAPNCSMHARHGAYCTRHSHSQTIADINNWANAVSTLYVQFDQDLDTWTEDLLASTGSVKPLVDDICGQNLLDPKVIEEVELMPLYHLFYC</sequence>
<dbReference type="Proteomes" id="UP000481153">
    <property type="component" value="Unassembled WGS sequence"/>
</dbReference>
<dbReference type="PANTHER" id="PTHR31827">
    <property type="entry name" value="EMB|CAB89363.1"/>
    <property type="match status" value="1"/>
</dbReference>
<protein>
    <submittedName>
        <fullName evidence="1">Uncharacterized protein</fullName>
    </submittedName>
</protein>
<keyword evidence="2" id="KW-1185">Reference proteome</keyword>
<reference evidence="1 2" key="1">
    <citation type="submission" date="2019-07" db="EMBL/GenBank/DDBJ databases">
        <title>Genomics analysis of Aphanomyces spp. identifies a new class of oomycete effector associated with host adaptation.</title>
        <authorList>
            <person name="Gaulin E."/>
        </authorList>
    </citation>
    <scope>NUCLEOTIDE SEQUENCE [LARGE SCALE GENOMIC DNA]</scope>
    <source>
        <strain evidence="1 2">ATCC 201684</strain>
    </source>
</reference>
<dbReference type="EMBL" id="VJMJ01000074">
    <property type="protein sequence ID" value="KAF0738432.1"/>
    <property type="molecule type" value="Genomic_DNA"/>
</dbReference>
<name>A0A6G0XDX2_9STRA</name>
<dbReference type="AlphaFoldDB" id="A0A6G0XDX2"/>
<evidence type="ECO:0000313" key="1">
    <source>
        <dbReference type="EMBL" id="KAF0738432.1"/>
    </source>
</evidence>
<gene>
    <name evidence="1" type="ORF">Ae201684_005663</name>
</gene>